<reference evidence="1 2" key="1">
    <citation type="submission" date="2019-02" db="EMBL/GenBank/DDBJ databases">
        <title>Draft genome sequences of novel Actinobacteria.</title>
        <authorList>
            <person name="Sahin N."/>
            <person name="Ay H."/>
            <person name="Saygin H."/>
        </authorList>
    </citation>
    <scope>NUCLEOTIDE SEQUENCE [LARGE SCALE GENOMIC DNA]</scope>
    <source>
        <strain evidence="1 2">8K307</strain>
    </source>
</reference>
<dbReference type="AlphaFoldDB" id="A0A4R5ACW4"/>
<comment type="caution">
    <text evidence="1">The sequence shown here is derived from an EMBL/GenBank/DDBJ whole genome shotgun (WGS) entry which is preliminary data.</text>
</comment>
<dbReference type="EMBL" id="SMLB01000016">
    <property type="protein sequence ID" value="TDD69090.1"/>
    <property type="molecule type" value="Genomic_DNA"/>
</dbReference>
<keyword evidence="2" id="KW-1185">Reference proteome</keyword>
<organism evidence="1 2">
    <name type="scientific">Jiangella aurantiaca</name>
    <dbReference type="NCBI Taxonomy" id="2530373"/>
    <lineage>
        <taxon>Bacteria</taxon>
        <taxon>Bacillati</taxon>
        <taxon>Actinomycetota</taxon>
        <taxon>Actinomycetes</taxon>
        <taxon>Jiangellales</taxon>
        <taxon>Jiangellaceae</taxon>
        <taxon>Jiangella</taxon>
    </lineage>
</organism>
<evidence type="ECO:0000313" key="2">
    <source>
        <dbReference type="Proteomes" id="UP000295217"/>
    </source>
</evidence>
<proteinExistence type="predicted"/>
<protein>
    <recommendedName>
        <fullName evidence="3">DUF892 family protein</fullName>
    </recommendedName>
</protein>
<dbReference type="Proteomes" id="UP000295217">
    <property type="component" value="Unassembled WGS sequence"/>
</dbReference>
<dbReference type="OrthoDB" id="495805at2"/>
<accession>A0A4R5ACW4</accession>
<sequence>MTSEPQSPVRDKNYDLVTVLQASLEYAWRMETYIADAEEAGDSELAEWFRKIQHSNVKAGEQGKQLLAARLGQEETSGPA</sequence>
<evidence type="ECO:0008006" key="3">
    <source>
        <dbReference type="Google" id="ProtNLM"/>
    </source>
</evidence>
<gene>
    <name evidence="1" type="ORF">E1262_13775</name>
</gene>
<dbReference type="RefSeq" id="WP_132103706.1">
    <property type="nucleotide sequence ID" value="NZ_SMLB01000016.1"/>
</dbReference>
<evidence type="ECO:0000313" key="1">
    <source>
        <dbReference type="EMBL" id="TDD69090.1"/>
    </source>
</evidence>
<name>A0A4R5ACW4_9ACTN</name>